<protein>
    <recommendedName>
        <fullName evidence="4">Reverse transcriptase domain-containing protein</fullName>
    </recommendedName>
</protein>
<sequence length="365" mass="40112">LYISLNNCDEDLNVCFKVLVDDFDYVLFASSAQMKCFGCGEAGHLEFFWIGLRQLVEAAGPALADNRTLSSMLEIRSLRLVERSLEFWKRRLSVRDRGASSCEQSDPKAARSGRRSVCASGANRAAEDWPAASKQNPEESSTNSGSETWTSSTPSAGSSRVHGSLPNQSTCVLCFRPYPSGGPVGGSPRVCVGPTDTGVRSLYDRRQSLVRIAGNDVVLLASSACDLQRSLDRFATACEAAGMKISTSKSEAMVLNRKKLECLLRVKEVVLPQVEEFKYLGVLFTSEGRMAQEIDRQIGAASAVMRTLHRSVVVKRELSRKAKLSIYQSIFAPTLTYGHELWVMTERTRSWVQAAGMSFSLRALP</sequence>
<feature type="region of interest" description="Disordered" evidence="1">
    <location>
        <begin position="124"/>
        <end position="162"/>
    </location>
</feature>
<keyword evidence="3" id="KW-1185">Reference proteome</keyword>
<dbReference type="EMBL" id="RHFK02000006">
    <property type="protein sequence ID" value="TWW74485.1"/>
    <property type="molecule type" value="Genomic_DNA"/>
</dbReference>
<gene>
    <name evidence="2" type="ORF">D4764_14G0004880</name>
</gene>
<comment type="caution">
    <text evidence="2">The sequence shown here is derived from an EMBL/GenBank/DDBJ whole genome shotgun (WGS) entry which is preliminary data.</text>
</comment>
<evidence type="ECO:0000256" key="1">
    <source>
        <dbReference type="SAM" id="MobiDB-lite"/>
    </source>
</evidence>
<organism evidence="2 3">
    <name type="scientific">Takifugu flavidus</name>
    <name type="common">sansaifugu</name>
    <dbReference type="NCBI Taxonomy" id="433684"/>
    <lineage>
        <taxon>Eukaryota</taxon>
        <taxon>Metazoa</taxon>
        <taxon>Chordata</taxon>
        <taxon>Craniata</taxon>
        <taxon>Vertebrata</taxon>
        <taxon>Euteleostomi</taxon>
        <taxon>Actinopterygii</taxon>
        <taxon>Neopterygii</taxon>
        <taxon>Teleostei</taxon>
        <taxon>Neoteleostei</taxon>
        <taxon>Acanthomorphata</taxon>
        <taxon>Eupercaria</taxon>
        <taxon>Tetraodontiformes</taxon>
        <taxon>Tetradontoidea</taxon>
        <taxon>Tetraodontidae</taxon>
        <taxon>Takifugu</taxon>
    </lineage>
</organism>
<dbReference type="AlphaFoldDB" id="A0A5C6P542"/>
<dbReference type="Proteomes" id="UP000324091">
    <property type="component" value="Chromosome 14"/>
</dbReference>
<feature type="non-terminal residue" evidence="2">
    <location>
        <position position="1"/>
    </location>
</feature>
<evidence type="ECO:0000313" key="3">
    <source>
        <dbReference type="Proteomes" id="UP000324091"/>
    </source>
</evidence>
<accession>A0A5C6P542</accession>
<feature type="compositionally biased region" description="Polar residues" evidence="1">
    <location>
        <begin position="133"/>
        <end position="158"/>
    </location>
</feature>
<dbReference type="PANTHER" id="PTHR47027:SF30">
    <property type="entry name" value="THAP-TYPE DOMAIN-CONTAINING PROTEIN"/>
    <property type="match status" value="1"/>
</dbReference>
<evidence type="ECO:0000313" key="2">
    <source>
        <dbReference type="EMBL" id="TWW74485.1"/>
    </source>
</evidence>
<evidence type="ECO:0008006" key="4">
    <source>
        <dbReference type="Google" id="ProtNLM"/>
    </source>
</evidence>
<dbReference type="PANTHER" id="PTHR47027">
    <property type="entry name" value="REVERSE TRANSCRIPTASE DOMAIN-CONTAINING PROTEIN"/>
    <property type="match status" value="1"/>
</dbReference>
<proteinExistence type="predicted"/>
<name>A0A5C6P542_9TELE</name>
<reference evidence="2 3" key="1">
    <citation type="submission" date="2019-04" db="EMBL/GenBank/DDBJ databases">
        <title>Chromosome genome assembly for Takifugu flavidus.</title>
        <authorList>
            <person name="Xiao S."/>
        </authorList>
    </citation>
    <scope>NUCLEOTIDE SEQUENCE [LARGE SCALE GENOMIC DNA]</scope>
    <source>
        <strain evidence="2">HTHZ2018</strain>
        <tissue evidence="2">Muscle</tissue>
    </source>
</reference>